<dbReference type="Proteomes" id="UP000182476">
    <property type="component" value="Chromosome I"/>
</dbReference>
<gene>
    <name evidence="1" type="ORF">SAMN04489801_6220</name>
</gene>
<proteinExistence type="predicted"/>
<evidence type="ECO:0000313" key="1">
    <source>
        <dbReference type="EMBL" id="SDU70272.1"/>
    </source>
</evidence>
<sequence length="398" mass="45101">MQTMKPAIVYLDSCDYSALSKPQLTETEAQQLATLRELKLSRTVLFVYSGAHISEMSPLDQKYATAAVERTSLMVELCGRNTLISFDRLIKAELSRLVTRSSQSVTVLDRNGEWFPDLGSLMNPIDEIDVAGKLRQEMEKHALNRKARRMVKATTTNNSGRLRSDVEKRFGQADYSELIDRVPMRPRDFTVLKNYVLGRASRGEANRAFLESLRDPDYMAQWFIHNHHQLGPIVDWVRRPARQLLESCEKTITELRTHLANLPESDRPAAIRSVNGASWEKLKQQGMIDIVNRLLTQVFPGTLACDNAQDIEDFCPGVHVCINTLYNSLQNSFTESPRVMKASDFVDIIHALYVPYVSYFRADRYMCSVVQPLIPKRFGTQVVASPGKLLMALGIQEG</sequence>
<keyword evidence="2" id="KW-1185">Reference proteome</keyword>
<evidence type="ECO:0000313" key="2">
    <source>
        <dbReference type="Proteomes" id="UP000182476"/>
    </source>
</evidence>
<accession>A0ABY0W2Q6</accession>
<protein>
    <submittedName>
        <fullName evidence="1">Uncharacterized protein</fullName>
    </submittedName>
</protein>
<reference evidence="1 2" key="1">
    <citation type="submission" date="2016-10" db="EMBL/GenBank/DDBJ databases">
        <authorList>
            <person name="Varghese N."/>
            <person name="Submissions S."/>
        </authorList>
    </citation>
    <scope>NUCLEOTIDE SEQUENCE [LARGE SCALE GENOMIC DNA]</scope>
    <source>
        <strain evidence="1 2">LMG 21607</strain>
    </source>
</reference>
<name>A0ABY0W2Q6_9PSED</name>
<dbReference type="EMBL" id="LT629796">
    <property type="protein sequence ID" value="SDU70272.1"/>
    <property type="molecule type" value="Genomic_DNA"/>
</dbReference>
<organism evidence="1 2">
    <name type="scientific">Pseudomonas mandelii</name>
    <dbReference type="NCBI Taxonomy" id="75612"/>
    <lineage>
        <taxon>Bacteria</taxon>
        <taxon>Pseudomonadati</taxon>
        <taxon>Pseudomonadota</taxon>
        <taxon>Gammaproteobacteria</taxon>
        <taxon>Pseudomonadales</taxon>
        <taxon>Pseudomonadaceae</taxon>
        <taxon>Pseudomonas</taxon>
    </lineage>
</organism>